<feature type="region of interest" description="Disordered" evidence="1">
    <location>
        <begin position="70"/>
        <end position="93"/>
    </location>
</feature>
<keyword evidence="3" id="KW-1185">Reference proteome</keyword>
<proteinExistence type="predicted"/>
<protein>
    <submittedName>
        <fullName evidence="2">Nicotinamidase-related amidase</fullName>
    </submittedName>
</protein>
<dbReference type="EMBL" id="FNEJ01000028">
    <property type="protein sequence ID" value="SDJ37666.1"/>
    <property type="molecule type" value="Genomic_DNA"/>
</dbReference>
<dbReference type="Gene3D" id="3.40.50.850">
    <property type="entry name" value="Isochorismatase-like"/>
    <property type="match status" value="1"/>
</dbReference>
<gene>
    <name evidence="2" type="ORF">SAMN04487993_102848</name>
</gene>
<accession>A0A1G8T7X9</accession>
<evidence type="ECO:0000313" key="3">
    <source>
        <dbReference type="Proteomes" id="UP000199093"/>
    </source>
</evidence>
<evidence type="ECO:0000256" key="1">
    <source>
        <dbReference type="SAM" id="MobiDB-lite"/>
    </source>
</evidence>
<dbReference type="InterPro" id="IPR036380">
    <property type="entry name" value="Isochorismatase-like_sf"/>
</dbReference>
<evidence type="ECO:0000313" key="2">
    <source>
        <dbReference type="EMBL" id="SDJ37666.1"/>
    </source>
</evidence>
<organism evidence="2 3">
    <name type="scientific">Salipiger marinus</name>
    <dbReference type="NCBI Taxonomy" id="555512"/>
    <lineage>
        <taxon>Bacteria</taxon>
        <taxon>Pseudomonadati</taxon>
        <taxon>Pseudomonadota</taxon>
        <taxon>Alphaproteobacteria</taxon>
        <taxon>Rhodobacterales</taxon>
        <taxon>Roseobacteraceae</taxon>
        <taxon>Salipiger</taxon>
    </lineage>
</organism>
<reference evidence="2 3" key="1">
    <citation type="submission" date="2016-10" db="EMBL/GenBank/DDBJ databases">
        <authorList>
            <person name="de Groot N.N."/>
        </authorList>
    </citation>
    <scope>NUCLEOTIDE SEQUENCE [LARGE SCALE GENOMIC DNA]</scope>
    <source>
        <strain evidence="2 3">DSM 26424</strain>
    </source>
</reference>
<dbReference type="RefSeq" id="WP_089851397.1">
    <property type="nucleotide sequence ID" value="NZ_FNEJ01000028.1"/>
</dbReference>
<name>A0A1G8T7X9_9RHOB</name>
<dbReference type="AlphaFoldDB" id="A0A1G8T7X9"/>
<sequence>MSCSISFLSFPCEPVPHPAAVDIDPDRTAVLLIGLPVHPDAAPQSDALRNLARICIAARDTGLPVVHLTESRNSASRHDAAQQQRPPHAVQRGDTVCGSVDALHRLLAERGLRRIIAAGRCHDGAALSLLNGLVAAGVELLLLPDACLAEASPAPQATALDCAALPTPDLLARMADLPHHACAEEI</sequence>
<dbReference type="Proteomes" id="UP000199093">
    <property type="component" value="Unassembled WGS sequence"/>
</dbReference>
<dbReference type="SUPFAM" id="SSF52499">
    <property type="entry name" value="Isochorismatase-like hydrolases"/>
    <property type="match status" value="1"/>
</dbReference>